<organism evidence="4 5">
    <name type="scientific">Haloarcula vallismortis</name>
    <name type="common">Halobacterium vallismortis</name>
    <dbReference type="NCBI Taxonomy" id="28442"/>
    <lineage>
        <taxon>Archaea</taxon>
        <taxon>Methanobacteriati</taxon>
        <taxon>Methanobacteriota</taxon>
        <taxon>Stenosarchaea group</taxon>
        <taxon>Halobacteria</taxon>
        <taxon>Halobacteriales</taxon>
        <taxon>Haloarculaceae</taxon>
        <taxon>Haloarcula</taxon>
    </lineage>
</organism>
<evidence type="ECO:0000313" key="4">
    <source>
        <dbReference type="EMBL" id="SDW61248.1"/>
    </source>
</evidence>
<dbReference type="Gene3D" id="2.30.29.80">
    <property type="match status" value="1"/>
</dbReference>
<name>A0A1H2UYW3_HALVA</name>
<accession>A0A1H2UYW3</accession>
<dbReference type="InterPro" id="IPR027598">
    <property type="entry name" value="Amphi-Trp_dom"/>
</dbReference>
<dbReference type="PANTHER" id="PTHR40606">
    <property type="match status" value="1"/>
</dbReference>
<feature type="domain" description="Amphi-Trp" evidence="3">
    <location>
        <begin position="1"/>
        <end position="80"/>
    </location>
</feature>
<dbReference type="InterPro" id="IPR051141">
    <property type="entry name" value="UPF0339_domain"/>
</dbReference>
<feature type="region of interest" description="Disordered" evidence="1">
    <location>
        <begin position="29"/>
        <end position="49"/>
    </location>
</feature>
<feature type="region of interest" description="Disordered" evidence="1">
    <location>
        <begin position="142"/>
        <end position="162"/>
    </location>
</feature>
<dbReference type="EMBL" id="FNOF01000005">
    <property type="protein sequence ID" value="SDW61248.1"/>
    <property type="molecule type" value="Genomic_DNA"/>
</dbReference>
<evidence type="ECO:0000256" key="1">
    <source>
        <dbReference type="SAM" id="MobiDB-lite"/>
    </source>
</evidence>
<evidence type="ECO:0000259" key="3">
    <source>
        <dbReference type="Pfam" id="PF20068"/>
    </source>
</evidence>
<dbReference type="Proteomes" id="UP000182573">
    <property type="component" value="Unassembled WGS sequence"/>
</dbReference>
<dbReference type="AlphaFoldDB" id="A0A1H2UYW3"/>
<feature type="domain" description="DUF1508" evidence="2">
    <location>
        <begin position="165"/>
        <end position="213"/>
    </location>
</feature>
<feature type="domain" description="DUF1508" evidence="2">
    <location>
        <begin position="95"/>
        <end position="143"/>
    </location>
</feature>
<proteinExistence type="predicted"/>
<evidence type="ECO:0000313" key="5">
    <source>
        <dbReference type="Proteomes" id="UP000182573"/>
    </source>
</evidence>
<dbReference type="InterPro" id="IPR010879">
    <property type="entry name" value="DUF1508"/>
</dbReference>
<dbReference type="NCBIfam" id="NF041908">
    <property type="entry name" value="HVO_2922"/>
    <property type="match status" value="2"/>
</dbReference>
<dbReference type="SUPFAM" id="SSF160113">
    <property type="entry name" value="YegP-like"/>
    <property type="match status" value="2"/>
</dbReference>
<sequence>MTDETVHESQEKRSRRGIASYFRRLANRLSRGEPAPADEEQTVTVDPPAEADFEVEVEREDGTVSLEIDMEWDETEGEVETEVVASKATFEVYEDSAEQYRWRLVHDNGNIIADSGEGYASKQKANQGLESVKNNAPGAYVVDESKDEDAPDDGGSKATFELFKDSEDKARWRLRHDNGEIIADCGQGYASKQKAKQGLQSVKTNARGAPVEDSE</sequence>
<dbReference type="PANTHER" id="PTHR40606:SF1">
    <property type="entry name" value="UPF0339 PROTEIN YEGP"/>
    <property type="match status" value="1"/>
</dbReference>
<dbReference type="InterPro" id="IPR036913">
    <property type="entry name" value="YegP-like_sf"/>
</dbReference>
<dbReference type="Pfam" id="PF07411">
    <property type="entry name" value="DUF1508"/>
    <property type="match status" value="2"/>
</dbReference>
<dbReference type="RefSeq" id="WP_004516973.1">
    <property type="nucleotide sequence ID" value="NZ_FNOF01000005.1"/>
</dbReference>
<dbReference type="Pfam" id="PF20068">
    <property type="entry name" value="Amphi-Trp"/>
    <property type="match status" value="1"/>
</dbReference>
<reference evidence="4 5" key="1">
    <citation type="submission" date="2016-10" db="EMBL/GenBank/DDBJ databases">
        <authorList>
            <person name="de Groot N.N."/>
        </authorList>
    </citation>
    <scope>NUCLEOTIDE SEQUENCE [LARGE SCALE GENOMIC DNA]</scope>
    <source>
        <strain evidence="4 5">DSM 3756</strain>
    </source>
</reference>
<gene>
    <name evidence="4" type="ORF">SAMN05443574_10539</name>
</gene>
<evidence type="ECO:0008006" key="6">
    <source>
        <dbReference type="Google" id="ProtNLM"/>
    </source>
</evidence>
<evidence type="ECO:0000259" key="2">
    <source>
        <dbReference type="Pfam" id="PF07411"/>
    </source>
</evidence>
<protein>
    <recommendedName>
        <fullName evidence="6">DUF1508 domain-containing protein</fullName>
    </recommendedName>
</protein>
<feature type="region of interest" description="Disordered" evidence="1">
    <location>
        <begin position="193"/>
        <end position="215"/>
    </location>
</feature>
<dbReference type="NCBIfam" id="TIGR04354">
    <property type="entry name" value="amphi-Trp"/>
    <property type="match status" value="1"/>
</dbReference>
<dbReference type="STRING" id="28442.SAMN05443574_10539"/>